<dbReference type="RefSeq" id="WP_099621269.1">
    <property type="nucleotide sequence ID" value="NZ_CP024201.1"/>
</dbReference>
<reference evidence="1 2" key="1">
    <citation type="submission" date="2017-10" db="EMBL/GenBank/DDBJ databases">
        <title>Genome sequence of Caulobacter mirabilis FWC38.</title>
        <authorList>
            <person name="Fiebig A."/>
            <person name="Crosson S."/>
        </authorList>
    </citation>
    <scope>NUCLEOTIDE SEQUENCE [LARGE SCALE GENOMIC DNA]</scope>
    <source>
        <strain evidence="1 2">FWC 38</strain>
    </source>
</reference>
<gene>
    <name evidence="1" type="ORF">CSW64_06090</name>
</gene>
<dbReference type="EMBL" id="CP024201">
    <property type="protein sequence ID" value="ATQ42013.1"/>
    <property type="molecule type" value="Genomic_DNA"/>
</dbReference>
<dbReference type="InterPro" id="IPR021330">
    <property type="entry name" value="DUF2939"/>
</dbReference>
<name>A0A2D2AVI4_9CAUL</name>
<sequence>MRLDLFKIFVVSVLAFALAFASAPWFAFRALRAATTAEDVAAVAQLVDFPAVRKSLTGQLVPIAPAASPEPPSIWQDPIGAFKKAIEPIAPPEPKADRYLTLKGLAALSQGYAPGKAPPPPPPASGFPGQLKQALGGLPPLFSYWDPDRARITVRRPGEPSKITVFTFERRALFTWKLSHIQLPADER</sequence>
<protein>
    <recommendedName>
        <fullName evidence="3">DUF2939 domain-containing protein</fullName>
    </recommendedName>
</protein>
<dbReference type="Proteomes" id="UP000228945">
    <property type="component" value="Chromosome"/>
</dbReference>
<evidence type="ECO:0000313" key="1">
    <source>
        <dbReference type="EMBL" id="ATQ42013.1"/>
    </source>
</evidence>
<dbReference type="KEGG" id="cmb:CSW64_06090"/>
<dbReference type="AlphaFoldDB" id="A0A2D2AVI4"/>
<organism evidence="1 2">
    <name type="scientific">Caulobacter mirabilis</name>
    <dbReference type="NCBI Taxonomy" id="69666"/>
    <lineage>
        <taxon>Bacteria</taxon>
        <taxon>Pseudomonadati</taxon>
        <taxon>Pseudomonadota</taxon>
        <taxon>Alphaproteobacteria</taxon>
        <taxon>Caulobacterales</taxon>
        <taxon>Caulobacteraceae</taxon>
        <taxon>Caulobacter</taxon>
    </lineage>
</organism>
<evidence type="ECO:0000313" key="2">
    <source>
        <dbReference type="Proteomes" id="UP000228945"/>
    </source>
</evidence>
<keyword evidence="2" id="KW-1185">Reference proteome</keyword>
<dbReference type="OrthoDB" id="7171964at2"/>
<evidence type="ECO:0008006" key="3">
    <source>
        <dbReference type="Google" id="ProtNLM"/>
    </source>
</evidence>
<proteinExistence type="predicted"/>
<dbReference type="Pfam" id="PF11159">
    <property type="entry name" value="DUF2939"/>
    <property type="match status" value="1"/>
</dbReference>
<accession>A0A2D2AVI4</accession>